<evidence type="ECO:0000313" key="11">
    <source>
        <dbReference type="Proteomes" id="UP000239936"/>
    </source>
</evidence>
<dbReference type="InterPro" id="IPR026034">
    <property type="entry name" value="MreD_proteobac"/>
</dbReference>
<comment type="similarity">
    <text evidence="2 8">Belongs to the MreD family.</text>
</comment>
<keyword evidence="3 8" id="KW-1003">Cell membrane</keyword>
<gene>
    <name evidence="10" type="primary">mreD</name>
    <name evidence="10" type="ORF">CXB77_04060</name>
</gene>
<feature type="transmembrane region" description="Helical" evidence="9">
    <location>
        <begin position="105"/>
        <end position="125"/>
    </location>
</feature>
<evidence type="ECO:0000256" key="4">
    <source>
        <dbReference type="ARBA" id="ARBA00022692"/>
    </source>
</evidence>
<dbReference type="PANTHER" id="PTHR37484:SF1">
    <property type="entry name" value="ROD SHAPE-DETERMINING PROTEIN MRED"/>
    <property type="match status" value="1"/>
</dbReference>
<keyword evidence="6 9" id="KW-1133">Transmembrane helix</keyword>
<evidence type="ECO:0000256" key="9">
    <source>
        <dbReference type="SAM" id="Phobius"/>
    </source>
</evidence>
<feature type="transmembrane region" description="Helical" evidence="9">
    <location>
        <begin position="42"/>
        <end position="66"/>
    </location>
</feature>
<sequence length="162" mass="18620">MMISQQSMRWMVLISLMLALFLTIVPLPPVWDDWRPQWVTLLLIFWCLTLPERIGVFWGFGAGLMLDMFTSGLLGQQALSLSLVAYVTITLHARVRLFPRWQQSFFVWMLLLAERLLTLWILGATGQPMPTLAYWLPTLVGLALWPWLSSSLTWLGQRTGAL</sequence>
<dbReference type="InterPro" id="IPR007227">
    <property type="entry name" value="Cell_shape_determining_MreD"/>
</dbReference>
<dbReference type="OrthoDB" id="6647425at2"/>
<dbReference type="GO" id="GO:0005886">
    <property type="term" value="C:plasma membrane"/>
    <property type="evidence" value="ECO:0007669"/>
    <property type="project" value="UniProtKB-SubCell"/>
</dbReference>
<accession>A0A2S7XTS3</accession>
<evidence type="ECO:0000256" key="1">
    <source>
        <dbReference type="ARBA" id="ARBA00004651"/>
    </source>
</evidence>
<organism evidence="10 11">
    <name type="scientific">Chromatium okenii</name>
    <dbReference type="NCBI Taxonomy" id="61644"/>
    <lineage>
        <taxon>Bacteria</taxon>
        <taxon>Pseudomonadati</taxon>
        <taxon>Pseudomonadota</taxon>
        <taxon>Gammaproteobacteria</taxon>
        <taxon>Chromatiales</taxon>
        <taxon>Chromatiaceae</taxon>
        <taxon>Chromatium</taxon>
    </lineage>
</organism>
<comment type="function">
    <text evidence="8">Involved in formation of the rod shape of the cell. May also contribute to regulation of formation of penicillin-binding proteins.</text>
</comment>
<feature type="transmembrane region" description="Helical" evidence="9">
    <location>
        <begin position="132"/>
        <end position="148"/>
    </location>
</feature>
<evidence type="ECO:0000256" key="6">
    <source>
        <dbReference type="ARBA" id="ARBA00022989"/>
    </source>
</evidence>
<keyword evidence="5 8" id="KW-0133">Cell shape</keyword>
<dbReference type="Pfam" id="PF04093">
    <property type="entry name" value="MreD"/>
    <property type="match status" value="1"/>
</dbReference>
<evidence type="ECO:0000256" key="3">
    <source>
        <dbReference type="ARBA" id="ARBA00022475"/>
    </source>
</evidence>
<dbReference type="EMBL" id="PPGH01000018">
    <property type="protein sequence ID" value="PQJ97144.1"/>
    <property type="molecule type" value="Genomic_DNA"/>
</dbReference>
<protein>
    <recommendedName>
        <fullName evidence="8">Rod shape-determining protein MreD</fullName>
    </recommendedName>
</protein>
<evidence type="ECO:0000256" key="7">
    <source>
        <dbReference type="ARBA" id="ARBA00023136"/>
    </source>
</evidence>
<keyword evidence="4 9" id="KW-0812">Transmembrane</keyword>
<keyword evidence="8" id="KW-0997">Cell inner membrane</keyword>
<evidence type="ECO:0000256" key="5">
    <source>
        <dbReference type="ARBA" id="ARBA00022960"/>
    </source>
</evidence>
<evidence type="ECO:0000256" key="8">
    <source>
        <dbReference type="PIRNR" id="PIRNR018472"/>
    </source>
</evidence>
<feature type="transmembrane region" description="Helical" evidence="9">
    <location>
        <begin position="73"/>
        <end position="93"/>
    </location>
</feature>
<keyword evidence="7 8" id="KW-0472">Membrane</keyword>
<reference evidence="10 11" key="1">
    <citation type="submission" date="2018-01" db="EMBL/GenBank/DDBJ databases">
        <title>The complete genome sequence of Chromatium okenii LaCa, a purple sulfur bacterium with a turbulent life.</title>
        <authorList>
            <person name="Luedin S.M."/>
            <person name="Liechti N."/>
            <person name="Storelli N."/>
            <person name="Danza F."/>
            <person name="Wittwer M."/>
            <person name="Pothier J.F."/>
            <person name="Tonolla M.A."/>
        </authorList>
    </citation>
    <scope>NUCLEOTIDE SEQUENCE [LARGE SCALE GENOMIC DNA]</scope>
    <source>
        <strain evidence="10 11">LaCa</strain>
    </source>
</reference>
<evidence type="ECO:0000313" key="10">
    <source>
        <dbReference type="EMBL" id="PQJ97144.1"/>
    </source>
</evidence>
<comment type="caution">
    <text evidence="10">The sequence shown here is derived from an EMBL/GenBank/DDBJ whole genome shotgun (WGS) entry which is preliminary data.</text>
</comment>
<dbReference type="PANTHER" id="PTHR37484">
    <property type="entry name" value="ROD SHAPE-DETERMINING PROTEIN MRED"/>
    <property type="match status" value="1"/>
</dbReference>
<proteinExistence type="inferred from homology"/>
<dbReference type="PIRSF" id="PIRSF018472">
    <property type="entry name" value="MreD_proteobac"/>
    <property type="match status" value="1"/>
</dbReference>
<keyword evidence="11" id="KW-1185">Reference proteome</keyword>
<dbReference type="AlphaFoldDB" id="A0A2S7XTS3"/>
<dbReference type="Proteomes" id="UP000239936">
    <property type="component" value="Unassembled WGS sequence"/>
</dbReference>
<evidence type="ECO:0000256" key="2">
    <source>
        <dbReference type="ARBA" id="ARBA00007776"/>
    </source>
</evidence>
<dbReference type="GO" id="GO:0008360">
    <property type="term" value="P:regulation of cell shape"/>
    <property type="evidence" value="ECO:0007669"/>
    <property type="project" value="UniProtKB-UniRule"/>
</dbReference>
<dbReference type="NCBIfam" id="TIGR03426">
    <property type="entry name" value="shape_MreD"/>
    <property type="match status" value="1"/>
</dbReference>
<comment type="subcellular location">
    <subcellularLocation>
        <location evidence="8">Cell inner membrane</location>
    </subcellularLocation>
    <subcellularLocation>
        <location evidence="1">Cell membrane</location>
        <topology evidence="1">Multi-pass membrane protein</topology>
    </subcellularLocation>
</comment>
<name>A0A2S7XTS3_9GAMM</name>